<comment type="caution">
    <text evidence="4">The sequence shown here is derived from an EMBL/GenBank/DDBJ whole genome shotgun (WGS) entry which is preliminary data.</text>
</comment>
<dbReference type="InterPro" id="IPR000086">
    <property type="entry name" value="NUDIX_hydrolase_dom"/>
</dbReference>
<dbReference type="InterPro" id="IPR015797">
    <property type="entry name" value="NUDIX_hydrolase-like_dom_sf"/>
</dbReference>
<dbReference type="EMBL" id="JBHLSV010000023">
    <property type="protein sequence ID" value="MFC0675418.1"/>
    <property type="molecule type" value="Genomic_DNA"/>
</dbReference>
<evidence type="ECO:0000259" key="3">
    <source>
        <dbReference type="PROSITE" id="PS51462"/>
    </source>
</evidence>
<protein>
    <submittedName>
        <fullName evidence="4">NUDIX domain-containing protein</fullName>
    </submittedName>
</protein>
<proteinExistence type="predicted"/>
<sequence length="195" mass="21035">MARDAQVLRDEPGRRPVAASSTVFDGAIFDVVRESVDFTPEVRFVREYMRHCGAVAVLALEEREGIDHVLLIRQYRHPAGAQLWEIPAGLLDVAGEEPSLAAARELAEETGRTAGSLTPLLTLRPSPGGSDEVIHVFLAMQLAVLEDDAYVRTDEEAEILTRWVPLDEAAAAALAGEITNATAVAAILAARARRG</sequence>
<accession>A0ABV6RHN5</accession>
<evidence type="ECO:0000313" key="4">
    <source>
        <dbReference type="EMBL" id="MFC0675418.1"/>
    </source>
</evidence>
<dbReference type="PROSITE" id="PS51462">
    <property type="entry name" value="NUDIX"/>
    <property type="match status" value="1"/>
</dbReference>
<gene>
    <name evidence="4" type="ORF">ACFFF6_15770</name>
</gene>
<dbReference type="Proteomes" id="UP001589793">
    <property type="component" value="Unassembled WGS sequence"/>
</dbReference>
<dbReference type="Gene3D" id="3.90.79.10">
    <property type="entry name" value="Nucleoside Triphosphate Pyrophosphohydrolase"/>
    <property type="match status" value="1"/>
</dbReference>
<dbReference type="PANTHER" id="PTHR11839:SF18">
    <property type="entry name" value="NUDIX HYDROLASE DOMAIN-CONTAINING PROTEIN"/>
    <property type="match status" value="1"/>
</dbReference>
<feature type="domain" description="Nudix hydrolase" evidence="3">
    <location>
        <begin position="49"/>
        <end position="186"/>
    </location>
</feature>
<evidence type="ECO:0000256" key="1">
    <source>
        <dbReference type="ARBA" id="ARBA00001946"/>
    </source>
</evidence>
<keyword evidence="5" id="KW-1185">Reference proteome</keyword>
<evidence type="ECO:0000313" key="5">
    <source>
        <dbReference type="Proteomes" id="UP001589793"/>
    </source>
</evidence>
<comment type="cofactor">
    <cofactor evidence="1">
        <name>Mg(2+)</name>
        <dbReference type="ChEBI" id="CHEBI:18420"/>
    </cofactor>
</comment>
<dbReference type="SUPFAM" id="SSF55811">
    <property type="entry name" value="Nudix"/>
    <property type="match status" value="1"/>
</dbReference>
<organism evidence="4 5">
    <name type="scientific">Brachybacterium hainanense</name>
    <dbReference type="NCBI Taxonomy" id="1541174"/>
    <lineage>
        <taxon>Bacteria</taxon>
        <taxon>Bacillati</taxon>
        <taxon>Actinomycetota</taxon>
        <taxon>Actinomycetes</taxon>
        <taxon>Micrococcales</taxon>
        <taxon>Dermabacteraceae</taxon>
        <taxon>Brachybacterium</taxon>
    </lineage>
</organism>
<keyword evidence="2" id="KW-0378">Hydrolase</keyword>
<name>A0ABV6RHN5_9MICO</name>
<dbReference type="Pfam" id="PF00293">
    <property type="entry name" value="NUDIX"/>
    <property type="match status" value="1"/>
</dbReference>
<dbReference type="RefSeq" id="WP_376982444.1">
    <property type="nucleotide sequence ID" value="NZ_JBHLSV010000023.1"/>
</dbReference>
<dbReference type="PANTHER" id="PTHR11839">
    <property type="entry name" value="UDP/ADP-SUGAR PYROPHOSPHATASE"/>
    <property type="match status" value="1"/>
</dbReference>
<evidence type="ECO:0000256" key="2">
    <source>
        <dbReference type="ARBA" id="ARBA00022801"/>
    </source>
</evidence>
<reference evidence="4 5" key="1">
    <citation type="submission" date="2024-09" db="EMBL/GenBank/DDBJ databases">
        <authorList>
            <person name="Sun Q."/>
            <person name="Mori K."/>
        </authorList>
    </citation>
    <scope>NUCLEOTIDE SEQUENCE [LARGE SCALE GENOMIC DNA]</scope>
    <source>
        <strain evidence="4 5">CICC 10874</strain>
    </source>
</reference>